<dbReference type="EMBL" id="DF839792">
    <property type="protein sequence ID" value="GAT44543.1"/>
    <property type="molecule type" value="Genomic_DNA"/>
</dbReference>
<evidence type="ECO:0000313" key="3">
    <source>
        <dbReference type="Proteomes" id="UP000815677"/>
    </source>
</evidence>
<gene>
    <name evidence="2" type="ORF">MCHLO_02158</name>
</gene>
<sequence length="314" mass="34847">FTGEDDTDEARAQRHRIANRDYRARKNAAGDDYKEKNRLRMEKMRKESKDKGGPAEALRLKQNREAQARFRTKKKEARTPGVPQLKSRRIAPVPETIIAATAPILETPTTGLGEEDEEQNQAPLARAHKTMIELVRACKDLQASLAECDEKGNLSFQSRIIDTPRLVLALKTLEEIKGGHVTVHSDDLSIIRSMAQGIATMTPSQFQDHRGLQLVNDAKQLLLGWDGLGEGRSGGDMNAGAVQRSADGFKHDNDEDDDDSKDDDDSEDDEGSQKKPQVQQVGGEQTTELGHADQTEVDDIAEHNADRHRLPEAD</sequence>
<feature type="compositionally biased region" description="Basic and acidic residues" evidence="1">
    <location>
        <begin position="18"/>
        <end position="68"/>
    </location>
</feature>
<feature type="compositionally biased region" description="Acidic residues" evidence="1">
    <location>
        <begin position="254"/>
        <end position="270"/>
    </location>
</feature>
<proteinExistence type="predicted"/>
<reference evidence="2" key="1">
    <citation type="submission" date="2014-09" db="EMBL/GenBank/DDBJ databases">
        <title>Genome sequence of the luminous mushroom Mycena chlorophos for searching fungal bioluminescence genes.</title>
        <authorList>
            <person name="Tanaka Y."/>
            <person name="Kasuga D."/>
            <person name="Oba Y."/>
            <person name="Hase S."/>
            <person name="Sato K."/>
            <person name="Oba Y."/>
            <person name="Sakakibara Y."/>
        </authorList>
    </citation>
    <scope>NUCLEOTIDE SEQUENCE</scope>
</reference>
<evidence type="ECO:0000256" key="1">
    <source>
        <dbReference type="SAM" id="MobiDB-lite"/>
    </source>
</evidence>
<accession>A0ABQ0L055</accession>
<feature type="non-terminal residue" evidence="2">
    <location>
        <position position="314"/>
    </location>
</feature>
<keyword evidence="3" id="KW-1185">Reference proteome</keyword>
<organism evidence="2 3">
    <name type="scientific">Mycena chlorophos</name>
    <name type="common">Agaric fungus</name>
    <name type="synonym">Agaricus chlorophos</name>
    <dbReference type="NCBI Taxonomy" id="658473"/>
    <lineage>
        <taxon>Eukaryota</taxon>
        <taxon>Fungi</taxon>
        <taxon>Dikarya</taxon>
        <taxon>Basidiomycota</taxon>
        <taxon>Agaricomycotina</taxon>
        <taxon>Agaricomycetes</taxon>
        <taxon>Agaricomycetidae</taxon>
        <taxon>Agaricales</taxon>
        <taxon>Marasmiineae</taxon>
        <taxon>Mycenaceae</taxon>
        <taxon>Mycena</taxon>
    </lineage>
</organism>
<protein>
    <submittedName>
        <fullName evidence="2">Uncharacterized protein</fullName>
    </submittedName>
</protein>
<feature type="compositionally biased region" description="Basic and acidic residues" evidence="1">
    <location>
        <begin position="290"/>
        <end position="314"/>
    </location>
</feature>
<evidence type="ECO:0000313" key="2">
    <source>
        <dbReference type="EMBL" id="GAT44543.1"/>
    </source>
</evidence>
<feature type="region of interest" description="Disordered" evidence="1">
    <location>
        <begin position="234"/>
        <end position="314"/>
    </location>
</feature>
<feature type="region of interest" description="Disordered" evidence="1">
    <location>
        <begin position="1"/>
        <end position="83"/>
    </location>
</feature>
<dbReference type="Proteomes" id="UP000815677">
    <property type="component" value="Unassembled WGS sequence"/>
</dbReference>
<feature type="non-terminal residue" evidence="2">
    <location>
        <position position="1"/>
    </location>
</feature>
<feature type="compositionally biased region" description="Polar residues" evidence="1">
    <location>
        <begin position="274"/>
        <end position="288"/>
    </location>
</feature>
<name>A0ABQ0L055_MYCCL</name>